<dbReference type="Proteomes" id="UP001153069">
    <property type="component" value="Unassembled WGS sequence"/>
</dbReference>
<feature type="compositionally biased region" description="Basic and acidic residues" evidence="3">
    <location>
        <begin position="246"/>
        <end position="258"/>
    </location>
</feature>
<evidence type="ECO:0000256" key="4">
    <source>
        <dbReference type="SAM" id="Phobius"/>
    </source>
</evidence>
<feature type="compositionally biased region" description="Low complexity" evidence="3">
    <location>
        <begin position="413"/>
        <end position="422"/>
    </location>
</feature>
<dbReference type="SUPFAM" id="SSF52058">
    <property type="entry name" value="L domain-like"/>
    <property type="match status" value="1"/>
</dbReference>
<dbReference type="FunFam" id="3.80.10.10:FF:000041">
    <property type="entry name" value="LRR receptor-like serine/threonine-protein kinase ERECTA"/>
    <property type="match status" value="1"/>
</dbReference>
<feature type="region of interest" description="Disordered" evidence="3">
    <location>
        <begin position="1"/>
        <end position="68"/>
    </location>
</feature>
<keyword evidence="5" id="KW-0418">Kinase</keyword>
<sequence length="761" mass="82461">MKTDETFDASAPTSDASQGAGDVGIENEDFLHLDADKKEATELVESTTNPPENMPAREEDEPTRDRKLGGLYTYSTTTTTAKETHVASGKLGGVFEMVEPPRYDTRPTTTRSTTPKLGAVYVVGGNSSAHSVDAAGIEELPIAAGSSHAQQPLPGAYPQRGIDRQFSSDAMSFSMFTVYNNEIDVDEFILDTMLDVNNNNNNNNNNSQQDPRETHPDGLAVAQPISALSLDLAQAEPVDVEALQEEQEKRENRQEQRTKQNKKQMCTLGIGVLILVAIVIVVIVLVGPGNSAAANTEVERTSNNATTESSTTTAPSVPELPMIALLPNSTQDTIRSSIEMNDTTPQLQAYQWMLHDPMLANYSDARRLQRFALATLYYATGGDNWKLQGVQGGGNSTIELFQPGRPPRPGVPPAAETTPAANGGPGAPPSGGSGGPPPGDQGGPPPGGPGGPLPNGPPKPIIIYSEKWLSYDTNECDWFNVLKVGPDKDAICDEEGNLLGLDLMRNNLVGILPQELGLLSKLHTLQLRHNQMEGNLLPIFNLKSLMRVHVNENEFTGTLPTEIATLSSTLLHFSILENNIHGTIPSELLQLSKLTLLKLSRNRLTGTIPSDICQFMPNLEEFRLERNNFQGLLPPSLSVCTNLKFLEVTDNQLTGSVPARLGDLTNLYKLVLAENQFVGNIPSELGMLRQVEFLWFYNNPQLTGTIPLELESLNTTLWELRLKGTSLTGTIPSGLCAVPRLEFDCAPGTRLCGCDCPCHPL</sequence>
<accession>A0A9N8HQ11</accession>
<feature type="compositionally biased region" description="Low complexity" evidence="3">
    <location>
        <begin position="301"/>
        <end position="314"/>
    </location>
</feature>
<comment type="caution">
    <text evidence="5">The sequence shown here is derived from an EMBL/GenBank/DDBJ whole genome shotgun (WGS) entry which is preliminary data.</text>
</comment>
<keyword evidence="2" id="KW-0677">Repeat</keyword>
<feature type="region of interest" description="Disordered" evidence="3">
    <location>
        <begin position="242"/>
        <end position="262"/>
    </location>
</feature>
<evidence type="ECO:0000256" key="1">
    <source>
        <dbReference type="ARBA" id="ARBA00022614"/>
    </source>
</evidence>
<feature type="compositionally biased region" description="Gly residues" evidence="3">
    <location>
        <begin position="423"/>
        <end position="434"/>
    </location>
</feature>
<dbReference type="InterPro" id="IPR001611">
    <property type="entry name" value="Leu-rich_rpt"/>
</dbReference>
<name>A0A9N8HQ11_9STRA</name>
<evidence type="ECO:0000256" key="3">
    <source>
        <dbReference type="SAM" id="MobiDB-lite"/>
    </source>
</evidence>
<dbReference type="EMBL" id="CAICTM010001145">
    <property type="protein sequence ID" value="CAB9520932.1"/>
    <property type="molecule type" value="Genomic_DNA"/>
</dbReference>
<keyword evidence="6" id="KW-1185">Reference proteome</keyword>
<dbReference type="OrthoDB" id="1394818at2759"/>
<dbReference type="PANTHER" id="PTHR48064">
    <property type="entry name" value="OS01G0750400 PROTEIN"/>
    <property type="match status" value="1"/>
</dbReference>
<dbReference type="InterPro" id="IPR053038">
    <property type="entry name" value="RLP_Defense"/>
</dbReference>
<gene>
    <name evidence="5" type="ORF">SEMRO_1147_G246400.1</name>
</gene>
<protein>
    <submittedName>
        <fullName evidence="5">LRR receptor-like serine threonine-protein kinase</fullName>
    </submittedName>
</protein>
<keyword evidence="1" id="KW-0433">Leucine-rich repeat</keyword>
<feature type="compositionally biased region" description="Basic and acidic residues" evidence="3">
    <location>
        <begin position="29"/>
        <end position="41"/>
    </location>
</feature>
<proteinExistence type="predicted"/>
<keyword evidence="5" id="KW-0675">Receptor</keyword>
<feature type="region of interest" description="Disordered" evidence="3">
    <location>
        <begin position="293"/>
        <end position="314"/>
    </location>
</feature>
<dbReference type="AlphaFoldDB" id="A0A9N8HQ11"/>
<dbReference type="PANTHER" id="PTHR48064:SF6">
    <property type="entry name" value="RECEPTOR-LIKE PROTEIN KINASE 2"/>
    <property type="match status" value="1"/>
</dbReference>
<evidence type="ECO:0000313" key="6">
    <source>
        <dbReference type="Proteomes" id="UP001153069"/>
    </source>
</evidence>
<keyword evidence="4" id="KW-1133">Transmembrane helix</keyword>
<dbReference type="Pfam" id="PF00560">
    <property type="entry name" value="LRR_1"/>
    <property type="match status" value="2"/>
</dbReference>
<keyword evidence="4" id="KW-0472">Membrane</keyword>
<keyword evidence="4" id="KW-0812">Transmembrane</keyword>
<evidence type="ECO:0000313" key="5">
    <source>
        <dbReference type="EMBL" id="CAB9520932.1"/>
    </source>
</evidence>
<feature type="compositionally biased region" description="Pro residues" evidence="3">
    <location>
        <begin position="435"/>
        <end position="457"/>
    </location>
</feature>
<evidence type="ECO:0000256" key="2">
    <source>
        <dbReference type="ARBA" id="ARBA00022737"/>
    </source>
</evidence>
<dbReference type="GO" id="GO:0016301">
    <property type="term" value="F:kinase activity"/>
    <property type="evidence" value="ECO:0007669"/>
    <property type="project" value="UniProtKB-KW"/>
</dbReference>
<feature type="transmembrane region" description="Helical" evidence="4">
    <location>
        <begin position="266"/>
        <end position="287"/>
    </location>
</feature>
<dbReference type="InterPro" id="IPR032675">
    <property type="entry name" value="LRR_dom_sf"/>
</dbReference>
<keyword evidence="5" id="KW-0808">Transferase</keyword>
<feature type="region of interest" description="Disordered" evidence="3">
    <location>
        <begin position="396"/>
        <end position="457"/>
    </location>
</feature>
<reference evidence="5" key="1">
    <citation type="submission" date="2020-06" db="EMBL/GenBank/DDBJ databases">
        <authorList>
            <consortium name="Plant Systems Biology data submission"/>
        </authorList>
    </citation>
    <scope>NUCLEOTIDE SEQUENCE</scope>
    <source>
        <strain evidence="5">D6</strain>
    </source>
</reference>
<organism evidence="5 6">
    <name type="scientific">Seminavis robusta</name>
    <dbReference type="NCBI Taxonomy" id="568900"/>
    <lineage>
        <taxon>Eukaryota</taxon>
        <taxon>Sar</taxon>
        <taxon>Stramenopiles</taxon>
        <taxon>Ochrophyta</taxon>
        <taxon>Bacillariophyta</taxon>
        <taxon>Bacillariophyceae</taxon>
        <taxon>Bacillariophycidae</taxon>
        <taxon>Naviculales</taxon>
        <taxon>Naviculaceae</taxon>
        <taxon>Seminavis</taxon>
    </lineage>
</organism>
<dbReference type="Gene3D" id="3.80.10.10">
    <property type="entry name" value="Ribonuclease Inhibitor"/>
    <property type="match status" value="1"/>
</dbReference>